<dbReference type="EMBL" id="JACGCI010000045">
    <property type="protein sequence ID" value="KAF6752255.1"/>
    <property type="molecule type" value="Genomic_DNA"/>
</dbReference>
<evidence type="ECO:0000313" key="3">
    <source>
        <dbReference type="Proteomes" id="UP000521943"/>
    </source>
</evidence>
<dbReference type="AlphaFoldDB" id="A0A8H6M2P0"/>
<name>A0A8H6M2P0_9AGAR</name>
<protein>
    <submittedName>
        <fullName evidence="2">Uncharacterized protein</fullName>
    </submittedName>
</protein>
<feature type="region of interest" description="Disordered" evidence="1">
    <location>
        <begin position="1"/>
        <end position="47"/>
    </location>
</feature>
<proteinExistence type="predicted"/>
<evidence type="ECO:0000256" key="1">
    <source>
        <dbReference type="SAM" id="MobiDB-lite"/>
    </source>
</evidence>
<accession>A0A8H6M2P0</accession>
<evidence type="ECO:0000313" key="2">
    <source>
        <dbReference type="EMBL" id="KAF6752255.1"/>
    </source>
</evidence>
<organism evidence="2 3">
    <name type="scientific">Ephemerocybe angulata</name>
    <dbReference type="NCBI Taxonomy" id="980116"/>
    <lineage>
        <taxon>Eukaryota</taxon>
        <taxon>Fungi</taxon>
        <taxon>Dikarya</taxon>
        <taxon>Basidiomycota</taxon>
        <taxon>Agaricomycotina</taxon>
        <taxon>Agaricomycetes</taxon>
        <taxon>Agaricomycetidae</taxon>
        <taxon>Agaricales</taxon>
        <taxon>Agaricineae</taxon>
        <taxon>Psathyrellaceae</taxon>
        <taxon>Ephemerocybe</taxon>
    </lineage>
</organism>
<sequence>MESPNNPMSPRSVSPPKVPDPPTNPGRSSTSSQLAPSSNAKPPSPYHRWPLRSALQLLDPRLHLSNDFWDALAPGGPWARFIAFLEEAYKDPSHRHIAIVLFPCGHGGDRITQLQGLNRGKPKCLSVRYWK</sequence>
<comment type="caution">
    <text evidence="2">The sequence shown here is derived from an EMBL/GenBank/DDBJ whole genome shotgun (WGS) entry which is preliminary data.</text>
</comment>
<keyword evidence="3" id="KW-1185">Reference proteome</keyword>
<dbReference type="Proteomes" id="UP000521943">
    <property type="component" value="Unassembled WGS sequence"/>
</dbReference>
<feature type="compositionally biased region" description="Polar residues" evidence="1">
    <location>
        <begin position="1"/>
        <end position="12"/>
    </location>
</feature>
<gene>
    <name evidence="2" type="ORF">DFP72DRAFT_1070570</name>
</gene>
<reference evidence="2 3" key="1">
    <citation type="submission" date="2020-07" db="EMBL/GenBank/DDBJ databases">
        <title>Comparative genomics of pyrophilous fungi reveals a link between fire events and developmental genes.</title>
        <authorList>
            <consortium name="DOE Joint Genome Institute"/>
            <person name="Steindorff A.S."/>
            <person name="Carver A."/>
            <person name="Calhoun S."/>
            <person name="Stillman K."/>
            <person name="Liu H."/>
            <person name="Lipzen A."/>
            <person name="Pangilinan J."/>
            <person name="Labutti K."/>
            <person name="Bruns T.D."/>
            <person name="Grigoriev I.V."/>
        </authorList>
    </citation>
    <scope>NUCLEOTIDE SEQUENCE [LARGE SCALE GENOMIC DNA]</scope>
    <source>
        <strain evidence="2 3">CBS 144469</strain>
    </source>
</reference>
<feature type="compositionally biased region" description="Polar residues" evidence="1">
    <location>
        <begin position="25"/>
        <end position="41"/>
    </location>
</feature>